<dbReference type="InterPro" id="IPR036034">
    <property type="entry name" value="PDZ_sf"/>
</dbReference>
<dbReference type="STRING" id="318479.A0A158Q6B9"/>
<reference evidence="5" key="1">
    <citation type="submission" date="2016-04" db="UniProtKB">
        <authorList>
            <consortium name="WormBaseParasite"/>
        </authorList>
    </citation>
    <scope>IDENTIFICATION</scope>
</reference>
<proteinExistence type="predicted"/>
<dbReference type="OrthoDB" id="74412at2759"/>
<dbReference type="SUPFAM" id="SSF50156">
    <property type="entry name" value="PDZ domain-like"/>
    <property type="match status" value="1"/>
</dbReference>
<dbReference type="SMART" id="SM00228">
    <property type="entry name" value="PDZ"/>
    <property type="match status" value="1"/>
</dbReference>
<feature type="domain" description="PDZ" evidence="1">
    <location>
        <begin position="61"/>
        <end position="118"/>
    </location>
</feature>
<organism evidence="3 5">
    <name type="scientific">Dracunculus medinensis</name>
    <name type="common">Guinea worm</name>
    <dbReference type="NCBI Taxonomy" id="318479"/>
    <lineage>
        <taxon>Eukaryota</taxon>
        <taxon>Metazoa</taxon>
        <taxon>Ecdysozoa</taxon>
        <taxon>Nematoda</taxon>
        <taxon>Chromadorea</taxon>
        <taxon>Rhabditida</taxon>
        <taxon>Spirurina</taxon>
        <taxon>Dracunculoidea</taxon>
        <taxon>Dracunculidae</taxon>
        <taxon>Dracunculus</taxon>
    </lineage>
</organism>
<dbReference type="Gene3D" id="2.30.42.10">
    <property type="match status" value="1"/>
</dbReference>
<dbReference type="AlphaFoldDB" id="A0A158Q6B9"/>
<dbReference type="EMBL" id="UYYG01000120">
    <property type="protein sequence ID" value="VDN53319.1"/>
    <property type="molecule type" value="Genomic_DNA"/>
</dbReference>
<dbReference type="Proteomes" id="UP000038040">
    <property type="component" value="Unplaced"/>
</dbReference>
<gene>
    <name evidence="2" type="ORF">DME_LOCUS3292</name>
</gene>
<accession>A0A158Q6B9</accession>
<evidence type="ECO:0000313" key="3">
    <source>
        <dbReference type="Proteomes" id="UP000038040"/>
    </source>
</evidence>
<dbReference type="InterPro" id="IPR001478">
    <property type="entry name" value="PDZ"/>
</dbReference>
<sequence length="720" mass="80495">MILRQGVDSDRLACNVHKCSNVPRCPDCKLIACTTGFEVLCASGDVDAVSKSDPFTIESLGDRGINLQSSYHGIHIVSEVKIHSPADICGKIDAGDEILQINDETVVGWNIGQVAKLLCSGGNAIFNQLVLIIKKRPSEMTQSSLFARSRNAELQQILHQKTPNSLLKFSSNSHRAAISLLFDNCDLLISDKLCVEDARIRRRALSLHSQASIFGPLQSEFSILNPSVVAATSRRATISCGTPPAILFNGRNISVDDLLQVDAKDMLSNISETYKKLDDCCGKSANININAPELTIISREGRLMRHQHLGYVRSFIDNQLIVENLIDHISNVQSIDEQLVDNFVISLEPDEYATIGIVEAHELNEMDLPSSNLIDWDSCLDLRITIGCKNCVDSLSPVFLEKEVSGYGFRRRSMLELQIFAIHLHVFHDFVAAFDAIDRAAIWSVTLRCYREDHSAHKGNYQRTDYNNKHHDDGEIITVSKHNLTESINLNTCKKSDCSQSVGAINAPIAEFDESGSDCMSDSESENHFPSINNTENITASNEPNLLREMARIPYYSLNAKTCEGWIHRKRFAHETSYRGKWIKCWMVLCSSVLFIYSNKSAPNADIIIAVANFFVSDAPFLKTSKKHWMNKLGLATICYNQTEEERNNSTNLSRSMLYISTFSESTYSLLFAETPPVTPAHYILPRPSNLKLSTRRHFRDPRQASISSLRSIVSNKGTH</sequence>
<evidence type="ECO:0000313" key="5">
    <source>
        <dbReference type="WBParaSite" id="DME_0000964201-mRNA-1"/>
    </source>
</evidence>
<dbReference type="InterPro" id="IPR041489">
    <property type="entry name" value="PDZ_6"/>
</dbReference>
<dbReference type="Proteomes" id="UP000274756">
    <property type="component" value="Unassembled WGS sequence"/>
</dbReference>
<dbReference type="SUPFAM" id="SSF50729">
    <property type="entry name" value="PH domain-like"/>
    <property type="match status" value="1"/>
</dbReference>
<protein>
    <submittedName>
        <fullName evidence="5">PDZ domain-containing protein</fullName>
    </submittedName>
</protein>
<evidence type="ECO:0000259" key="1">
    <source>
        <dbReference type="PROSITE" id="PS50106"/>
    </source>
</evidence>
<name>A0A158Q6B9_DRAME</name>
<dbReference type="PANTHER" id="PTHR12844:SF42">
    <property type="entry name" value="CONNECTOR ENHANCER OF KSR PROTEIN CNK"/>
    <property type="match status" value="1"/>
</dbReference>
<dbReference type="InterPro" id="IPR011993">
    <property type="entry name" value="PH-like_dom_sf"/>
</dbReference>
<dbReference type="WBParaSite" id="DME_0000964201-mRNA-1">
    <property type="protein sequence ID" value="DME_0000964201-mRNA-1"/>
    <property type="gene ID" value="DME_0000964201"/>
</dbReference>
<dbReference type="InterPro" id="IPR051566">
    <property type="entry name" value="CNKSR"/>
</dbReference>
<evidence type="ECO:0000313" key="2">
    <source>
        <dbReference type="EMBL" id="VDN53319.1"/>
    </source>
</evidence>
<keyword evidence="4" id="KW-1185">Reference proteome</keyword>
<reference evidence="2 4" key="2">
    <citation type="submission" date="2018-11" db="EMBL/GenBank/DDBJ databases">
        <authorList>
            <consortium name="Pathogen Informatics"/>
        </authorList>
    </citation>
    <scope>NUCLEOTIDE SEQUENCE [LARGE SCALE GENOMIC DNA]</scope>
</reference>
<evidence type="ECO:0000313" key="4">
    <source>
        <dbReference type="Proteomes" id="UP000274756"/>
    </source>
</evidence>
<dbReference type="Gene3D" id="2.30.29.30">
    <property type="entry name" value="Pleckstrin-homology domain (PH domain)/Phosphotyrosine-binding domain (PTB)"/>
    <property type="match status" value="1"/>
</dbReference>
<dbReference type="PANTHER" id="PTHR12844">
    <property type="entry name" value="CONNECTOR ENCHANCER OF KINASE SUPPRESSOR OF RAS"/>
    <property type="match status" value="1"/>
</dbReference>
<dbReference type="Pfam" id="PF17820">
    <property type="entry name" value="PDZ_6"/>
    <property type="match status" value="1"/>
</dbReference>
<dbReference type="PROSITE" id="PS50106">
    <property type="entry name" value="PDZ"/>
    <property type="match status" value="1"/>
</dbReference>